<evidence type="ECO:0000313" key="3">
    <source>
        <dbReference type="Proteomes" id="UP000245754"/>
    </source>
</evidence>
<dbReference type="PIRSF" id="PIRSF029658">
    <property type="entry name" value="UCP029658_TPR"/>
    <property type="match status" value="1"/>
</dbReference>
<dbReference type="Pfam" id="PF13181">
    <property type="entry name" value="TPR_8"/>
    <property type="match status" value="1"/>
</dbReference>
<dbReference type="InterPro" id="IPR019734">
    <property type="entry name" value="TPR_rpt"/>
</dbReference>
<organism evidence="2 3">
    <name type="scientific">Cupriavidus plantarum</name>
    <dbReference type="NCBI Taxonomy" id="942865"/>
    <lineage>
        <taxon>Bacteria</taxon>
        <taxon>Pseudomonadati</taxon>
        <taxon>Pseudomonadota</taxon>
        <taxon>Betaproteobacteria</taxon>
        <taxon>Burkholderiales</taxon>
        <taxon>Burkholderiaceae</taxon>
        <taxon>Cupriavidus</taxon>
    </lineage>
</organism>
<evidence type="ECO:0000256" key="1">
    <source>
        <dbReference type="PROSITE-ProRule" id="PRU00339"/>
    </source>
</evidence>
<reference evidence="2 3" key="1">
    <citation type="submission" date="2018-05" db="EMBL/GenBank/DDBJ databases">
        <title>Genomic Encyclopedia of Type Strains, Phase IV (KMG-V): Genome sequencing to study the core and pangenomes of soil and plant-associated prokaryotes.</title>
        <authorList>
            <person name="Whitman W."/>
        </authorList>
    </citation>
    <scope>NUCLEOTIDE SEQUENCE [LARGE SCALE GENOMIC DNA]</scope>
    <source>
        <strain evidence="2 3">SLV-132</strain>
    </source>
</reference>
<comment type="caution">
    <text evidence="2">The sequence shown here is derived from an EMBL/GenBank/DDBJ whole genome shotgun (WGS) entry which is preliminary data.</text>
</comment>
<dbReference type="SUPFAM" id="SSF48452">
    <property type="entry name" value="TPR-like"/>
    <property type="match status" value="1"/>
</dbReference>
<dbReference type="Proteomes" id="UP000245754">
    <property type="component" value="Unassembled WGS sequence"/>
</dbReference>
<dbReference type="SMART" id="SM00028">
    <property type="entry name" value="TPR"/>
    <property type="match status" value="2"/>
</dbReference>
<dbReference type="Gene3D" id="1.25.40.10">
    <property type="entry name" value="Tetratricopeptide repeat domain"/>
    <property type="match status" value="1"/>
</dbReference>
<accession>A0A316EK80</accession>
<sequence>MTIKGMARAAATSVGMTVAGGTLLLLGGCSGLGLGSNSAERLAQQADAQIELAKMRDKEERAEYSDKGVYIGLIGRMQQEGLYYASLAHIDAYQQRFGATPELKLLRADALRETGQDDAAAQAYRELVTTDRAARAYHGLGLLAGRQGDFARAVMELRQATTLDPVSASIANDLGYALMRGGALQEAKVPVMQALQLDGANPRIVSNAAVWMMADGKRAQATAMMQQANLPESTRAAIRKEAERIARAVQARAGAGSSAGGKVAAARPLAMSDARAAQAGVQAAVQP</sequence>
<dbReference type="InterPro" id="IPR016931">
    <property type="entry name" value="UCP029658_TPR"/>
</dbReference>
<gene>
    <name evidence="2" type="ORF">C7419_11058</name>
</gene>
<feature type="repeat" description="TPR" evidence="1">
    <location>
        <begin position="134"/>
        <end position="167"/>
    </location>
</feature>
<dbReference type="PROSITE" id="PS50005">
    <property type="entry name" value="TPR"/>
    <property type="match status" value="1"/>
</dbReference>
<dbReference type="AlphaFoldDB" id="A0A316EK80"/>
<name>A0A316EK80_9BURK</name>
<dbReference type="PROSITE" id="PS51257">
    <property type="entry name" value="PROKAR_LIPOPROTEIN"/>
    <property type="match status" value="1"/>
</dbReference>
<protein>
    <submittedName>
        <fullName evidence="2">Flp pilus assembly protein TadD</fullName>
    </submittedName>
</protein>
<evidence type="ECO:0000313" key="2">
    <source>
        <dbReference type="EMBL" id="PWK31320.1"/>
    </source>
</evidence>
<dbReference type="EMBL" id="QGGT01000010">
    <property type="protein sequence ID" value="PWK31320.1"/>
    <property type="molecule type" value="Genomic_DNA"/>
</dbReference>
<dbReference type="InterPro" id="IPR011990">
    <property type="entry name" value="TPR-like_helical_dom_sf"/>
</dbReference>
<keyword evidence="1" id="KW-0802">TPR repeat</keyword>
<keyword evidence="3" id="KW-1185">Reference proteome</keyword>
<proteinExistence type="predicted"/>